<keyword evidence="5" id="KW-0119">Carbohydrate metabolism</keyword>
<dbReference type="EMBL" id="LK021337">
    <property type="protein sequence ID" value="CDQ43203.1"/>
    <property type="molecule type" value="Genomic_DNA"/>
</dbReference>
<evidence type="ECO:0000256" key="3">
    <source>
        <dbReference type="ARBA" id="ARBA00011233"/>
    </source>
</evidence>
<accession>A0AAV2WGK8</accession>
<dbReference type="InterPro" id="IPR013785">
    <property type="entry name" value="Aldolase_TIM"/>
</dbReference>
<sequence length="211" mass="21253">MSALTGHPLLDHPVIPLATVRAEEHIDAIGDGLVAAGLPVVEVALRGSHGLLAIRRLAARGDLLVGAGTVLTTRQAAEAVDAGAGFIVAPGLDVEVVERVTTAGHPVIPGVLTPTEVAAAARLGLTHLKLFPASAVDARLMLGAYADVFPDTRFMPSSGVNQHNAGEFSCLPSVFAVSGSWITASAPAGAAAVAEAARAAVAACRTVGLPR</sequence>
<evidence type="ECO:0000256" key="5">
    <source>
        <dbReference type="ARBA" id="ARBA00023277"/>
    </source>
</evidence>
<dbReference type="Proteomes" id="UP000028864">
    <property type="component" value="Unassembled WGS sequence"/>
</dbReference>
<dbReference type="NCBIfam" id="TIGR01182">
    <property type="entry name" value="eda"/>
    <property type="match status" value="1"/>
</dbReference>
<comment type="similarity">
    <text evidence="2">Belongs to the KHG/KDPG aldolase family.</text>
</comment>
<dbReference type="SUPFAM" id="SSF51569">
    <property type="entry name" value="Aldolase"/>
    <property type="match status" value="1"/>
</dbReference>
<keyword evidence="4" id="KW-0456">Lyase</keyword>
<dbReference type="RefSeq" id="WP_030133573.1">
    <property type="nucleotide sequence ID" value="NZ_FMZG01000003.1"/>
</dbReference>
<protein>
    <submittedName>
        <fullName evidence="6">2-dehydro-3-deoxyphosphogluconate aldolase</fullName>
    </submittedName>
</protein>
<evidence type="ECO:0000256" key="4">
    <source>
        <dbReference type="ARBA" id="ARBA00023239"/>
    </source>
</evidence>
<dbReference type="GO" id="GO:0016829">
    <property type="term" value="F:lyase activity"/>
    <property type="evidence" value="ECO:0007669"/>
    <property type="project" value="UniProtKB-KW"/>
</dbReference>
<dbReference type="Gene3D" id="3.20.20.70">
    <property type="entry name" value="Aldolase class I"/>
    <property type="match status" value="1"/>
</dbReference>
<reference evidence="6" key="1">
    <citation type="submission" date="2014-05" db="EMBL/GenBank/DDBJ databases">
        <authorList>
            <person name="Urmite Genomes"/>
        </authorList>
    </citation>
    <scope>NUCLEOTIDE SEQUENCE</scope>
    <source>
        <strain evidence="6">DSM 44074</strain>
    </source>
</reference>
<comment type="subunit">
    <text evidence="3">Homotrimer.</text>
</comment>
<organism evidence="6 7">
    <name type="scientific">Mycolicibacterium neoaurum</name>
    <name type="common">Mycobacterium neoaurum</name>
    <dbReference type="NCBI Taxonomy" id="1795"/>
    <lineage>
        <taxon>Bacteria</taxon>
        <taxon>Bacillati</taxon>
        <taxon>Actinomycetota</taxon>
        <taxon>Actinomycetes</taxon>
        <taxon>Mycobacteriales</taxon>
        <taxon>Mycobacteriaceae</taxon>
        <taxon>Mycolicibacterium</taxon>
    </lineage>
</organism>
<dbReference type="CDD" id="cd00452">
    <property type="entry name" value="KDPG_aldolase"/>
    <property type="match status" value="1"/>
</dbReference>
<comment type="pathway">
    <text evidence="1">Carbohydrate acid metabolism.</text>
</comment>
<proteinExistence type="inferred from homology"/>
<dbReference type="PANTHER" id="PTHR30246">
    <property type="entry name" value="2-KETO-3-DEOXY-6-PHOSPHOGLUCONATE ALDOLASE"/>
    <property type="match status" value="1"/>
</dbReference>
<evidence type="ECO:0000256" key="2">
    <source>
        <dbReference type="ARBA" id="ARBA00006906"/>
    </source>
</evidence>
<evidence type="ECO:0000256" key="1">
    <source>
        <dbReference type="ARBA" id="ARBA00004761"/>
    </source>
</evidence>
<dbReference type="AlphaFoldDB" id="A0AAV2WGK8"/>
<gene>
    <name evidence="6" type="primary">eda</name>
    <name evidence="6" type="ORF">BN1047_01067</name>
</gene>
<evidence type="ECO:0000313" key="7">
    <source>
        <dbReference type="Proteomes" id="UP000028864"/>
    </source>
</evidence>
<evidence type="ECO:0000313" key="6">
    <source>
        <dbReference type="EMBL" id="CDQ43203.1"/>
    </source>
</evidence>
<dbReference type="PANTHER" id="PTHR30246:SF1">
    <property type="entry name" value="2-DEHYDRO-3-DEOXY-6-PHOSPHOGALACTONATE ALDOLASE-RELATED"/>
    <property type="match status" value="1"/>
</dbReference>
<dbReference type="Pfam" id="PF01081">
    <property type="entry name" value="Aldolase"/>
    <property type="match status" value="1"/>
</dbReference>
<dbReference type="InterPro" id="IPR000887">
    <property type="entry name" value="Aldlse_KDPG_KHG"/>
</dbReference>
<name>A0AAV2WGK8_MYCNE</name>
<reference evidence="6" key="2">
    <citation type="submission" date="2015-09" db="EMBL/GenBank/DDBJ databases">
        <title>Draft genome sequence of Mycobacterium neoaurum DSM 44074.</title>
        <authorList>
            <person name="Croce O."/>
            <person name="Robert C."/>
            <person name="Raoult D."/>
            <person name="Drancourt M."/>
        </authorList>
    </citation>
    <scope>NUCLEOTIDE SEQUENCE</scope>
    <source>
        <strain evidence="6">DSM 44074</strain>
    </source>
</reference>